<comment type="caution">
    <text evidence="6">The sequence shown here is derived from an EMBL/GenBank/DDBJ whole genome shotgun (WGS) entry which is preliminary data.</text>
</comment>
<dbReference type="Proteomes" id="UP001597394">
    <property type="component" value="Unassembled WGS sequence"/>
</dbReference>
<evidence type="ECO:0000256" key="2">
    <source>
        <dbReference type="ARBA" id="ARBA00022630"/>
    </source>
</evidence>
<evidence type="ECO:0000313" key="7">
    <source>
        <dbReference type="Proteomes" id="UP001597394"/>
    </source>
</evidence>
<gene>
    <name evidence="6" type="ORF">ACFSO8_10055</name>
</gene>
<keyword evidence="3" id="KW-0288">FMN</keyword>
<feature type="domain" description="Flavin reductase like" evidence="5">
    <location>
        <begin position="28"/>
        <end position="166"/>
    </location>
</feature>
<dbReference type="SUPFAM" id="SSF50475">
    <property type="entry name" value="FMN-binding split barrel"/>
    <property type="match status" value="1"/>
</dbReference>
<dbReference type="PANTHER" id="PTHR33798:SF5">
    <property type="entry name" value="FLAVIN REDUCTASE LIKE DOMAIN-CONTAINING PROTEIN"/>
    <property type="match status" value="1"/>
</dbReference>
<dbReference type="InterPro" id="IPR012349">
    <property type="entry name" value="Split_barrel_FMN-bd"/>
</dbReference>
<evidence type="ECO:0000313" key="6">
    <source>
        <dbReference type="EMBL" id="MFD2545798.1"/>
    </source>
</evidence>
<sequence length="209" mass="24049">MIQISGSDLKNLDKRYRTTLINSLSGIRQVALVGTMDRNRQSNLSIINSVTHLGAEPSLFGYISRPHTVERHTLENILETNYYTFNFVTQNFIKNAHQSSARYPKNKSEFKECGFQEEIFENQFVFVKEASVKMGMKFLEKITIKQNKTDLVVGEIQNVFIEPSRLEKDGFVNLDNTLMNSGLDTYYVPEKIAKLSYAKPNSEPQFLIY</sequence>
<dbReference type="RefSeq" id="WP_255930991.1">
    <property type="nucleotide sequence ID" value="NZ_JANFQP010000004.1"/>
</dbReference>
<organism evidence="6 7">
    <name type="scientific">Kaistella montana</name>
    <dbReference type="NCBI Taxonomy" id="1849733"/>
    <lineage>
        <taxon>Bacteria</taxon>
        <taxon>Pseudomonadati</taxon>
        <taxon>Bacteroidota</taxon>
        <taxon>Flavobacteriia</taxon>
        <taxon>Flavobacteriales</taxon>
        <taxon>Weeksellaceae</taxon>
        <taxon>Chryseobacterium group</taxon>
        <taxon>Kaistella</taxon>
    </lineage>
</organism>
<dbReference type="Pfam" id="PF01613">
    <property type="entry name" value="Flavin_Reduct"/>
    <property type="match status" value="1"/>
</dbReference>
<evidence type="ECO:0000256" key="1">
    <source>
        <dbReference type="ARBA" id="ARBA00001917"/>
    </source>
</evidence>
<dbReference type="GO" id="GO:0016491">
    <property type="term" value="F:oxidoreductase activity"/>
    <property type="evidence" value="ECO:0007669"/>
    <property type="project" value="UniProtKB-KW"/>
</dbReference>
<keyword evidence="7" id="KW-1185">Reference proteome</keyword>
<dbReference type="EC" id="1.5.1.-" evidence="6"/>
<dbReference type="PANTHER" id="PTHR33798">
    <property type="entry name" value="FLAVOPROTEIN OXYGENASE"/>
    <property type="match status" value="1"/>
</dbReference>
<name>A0ABW5KAX8_9FLAO</name>
<keyword evidence="2" id="KW-0285">Flavoprotein</keyword>
<comment type="cofactor">
    <cofactor evidence="1">
        <name>FMN</name>
        <dbReference type="ChEBI" id="CHEBI:58210"/>
    </cofactor>
</comment>
<comment type="similarity">
    <text evidence="4">Belongs to the flavoredoxin family.</text>
</comment>
<proteinExistence type="inferred from homology"/>
<keyword evidence="6" id="KW-0560">Oxidoreductase</keyword>
<dbReference type="Gene3D" id="2.30.110.10">
    <property type="entry name" value="Electron Transport, Fmn-binding Protein, Chain A"/>
    <property type="match status" value="1"/>
</dbReference>
<reference evidence="7" key="1">
    <citation type="journal article" date="2019" name="Int. J. Syst. Evol. Microbiol.">
        <title>The Global Catalogue of Microorganisms (GCM) 10K type strain sequencing project: providing services to taxonomists for standard genome sequencing and annotation.</title>
        <authorList>
            <consortium name="The Broad Institute Genomics Platform"/>
            <consortium name="The Broad Institute Genome Sequencing Center for Infectious Disease"/>
            <person name="Wu L."/>
            <person name="Ma J."/>
        </authorList>
    </citation>
    <scope>NUCLEOTIDE SEQUENCE [LARGE SCALE GENOMIC DNA]</scope>
    <source>
        <strain evidence="7">KCTC 52204</strain>
    </source>
</reference>
<dbReference type="EMBL" id="JBHULG010000006">
    <property type="protein sequence ID" value="MFD2545798.1"/>
    <property type="molecule type" value="Genomic_DNA"/>
</dbReference>
<protein>
    <submittedName>
        <fullName evidence="6">Flavin reductase family protein</fullName>
        <ecNumber evidence="6">1.5.1.-</ecNumber>
    </submittedName>
</protein>
<accession>A0ABW5KAX8</accession>
<evidence type="ECO:0000256" key="4">
    <source>
        <dbReference type="ARBA" id="ARBA00038054"/>
    </source>
</evidence>
<evidence type="ECO:0000259" key="5">
    <source>
        <dbReference type="Pfam" id="PF01613"/>
    </source>
</evidence>
<dbReference type="InterPro" id="IPR002563">
    <property type="entry name" value="Flavin_Rdtase-like_dom"/>
</dbReference>
<evidence type="ECO:0000256" key="3">
    <source>
        <dbReference type="ARBA" id="ARBA00022643"/>
    </source>
</evidence>